<reference evidence="1" key="1">
    <citation type="submission" date="2023-04" db="EMBL/GenBank/DDBJ databases">
        <title>Draft Genome sequencing of Naganishia species isolated from polar environments using Oxford Nanopore Technology.</title>
        <authorList>
            <person name="Leo P."/>
            <person name="Venkateswaran K."/>
        </authorList>
    </citation>
    <scope>NUCLEOTIDE SEQUENCE</scope>
    <source>
        <strain evidence="1">DBVPG 5303</strain>
    </source>
</reference>
<accession>A0ACC2XAF6</accession>
<dbReference type="Proteomes" id="UP001234202">
    <property type="component" value="Unassembled WGS sequence"/>
</dbReference>
<evidence type="ECO:0000313" key="1">
    <source>
        <dbReference type="EMBL" id="KAJ9120391.1"/>
    </source>
</evidence>
<sequence>MPIDWQGEPSILERFHHDILLVIADLLVACDCYGTLSSLSITAHKLKRVLQPYLTQRKKKVWMRVEVWNWEELEESGMQNYAQIGIVECSLDMKLPINNIAPTYTKQTCKKGVTTYAKEQQLVNIHCRPWMMIWKDHPHRASITIYERFFPGIEILKFCVDNGAMRIGELHDPATIRGPSNATAAVNDIAAVLMEKKAMTERAWGFEHEKVPRLVYLSYDSYRGRQPVSYGRIVSSVKAVGKAGFRYDRHQWSYYGEDEDLSNVEGYLLYQANFSDKESQQFTSIIIDMHICTANISSMLFCKRGETWTEGYTIFSDLTVAGGM</sequence>
<evidence type="ECO:0000313" key="2">
    <source>
        <dbReference type="Proteomes" id="UP001234202"/>
    </source>
</evidence>
<dbReference type="EMBL" id="JASBWV010000021">
    <property type="protein sequence ID" value="KAJ9120391.1"/>
    <property type="molecule type" value="Genomic_DNA"/>
</dbReference>
<organism evidence="1 2">
    <name type="scientific">Naganishia onofrii</name>
    <dbReference type="NCBI Taxonomy" id="1851511"/>
    <lineage>
        <taxon>Eukaryota</taxon>
        <taxon>Fungi</taxon>
        <taxon>Dikarya</taxon>
        <taxon>Basidiomycota</taxon>
        <taxon>Agaricomycotina</taxon>
        <taxon>Tremellomycetes</taxon>
        <taxon>Filobasidiales</taxon>
        <taxon>Filobasidiaceae</taxon>
        <taxon>Naganishia</taxon>
    </lineage>
</organism>
<name>A0ACC2XAF6_9TREE</name>
<gene>
    <name evidence="1" type="ORF">QFC24_005348</name>
</gene>
<keyword evidence="2" id="KW-1185">Reference proteome</keyword>
<comment type="caution">
    <text evidence="1">The sequence shown here is derived from an EMBL/GenBank/DDBJ whole genome shotgun (WGS) entry which is preliminary data.</text>
</comment>
<protein>
    <submittedName>
        <fullName evidence="1">Uncharacterized protein</fullName>
    </submittedName>
</protein>
<proteinExistence type="predicted"/>